<keyword evidence="3" id="KW-1185">Reference proteome</keyword>
<dbReference type="Pfam" id="PF04229">
    <property type="entry name" value="GrpB"/>
    <property type="match status" value="1"/>
</dbReference>
<sequence length="186" mass="21782">MDLLEIDIEDYNPKWVSEFEQEKTRILTVLHGHRLYMEHIGSTSVKGLAAKPVLDMMAGVRHLDEVEPFIEPLKSIGYEFVSHKEFPERRFFRKGQWRAGTHHLHIYKIGSDQWKDQLSFRDYLIAHPEVRKQYQQLKQDLAEKHSNDRTSYTEAKAPFIQAVLKKAKEEVPHPQAEGTDVDDDTI</sequence>
<comment type="caution">
    <text evidence="2">The sequence shown here is derived from an EMBL/GenBank/DDBJ whole genome shotgun (WGS) entry which is preliminary data.</text>
</comment>
<dbReference type="SUPFAM" id="SSF81301">
    <property type="entry name" value="Nucleotidyltransferase"/>
    <property type="match status" value="1"/>
</dbReference>
<dbReference type="PANTHER" id="PTHR34822:SF1">
    <property type="entry name" value="GRPB FAMILY PROTEIN"/>
    <property type="match status" value="1"/>
</dbReference>
<protein>
    <recommendedName>
        <fullName evidence="4">GrpB family protein</fullName>
    </recommendedName>
</protein>
<reference evidence="2 3" key="1">
    <citation type="submission" date="2015-11" db="EMBL/GenBank/DDBJ databases">
        <title>Genome Sequence of Bacillus simplex strain VanAntwerpen2.</title>
        <authorList>
            <person name="Couger M.B."/>
        </authorList>
    </citation>
    <scope>NUCLEOTIDE SEQUENCE [LARGE SCALE GENOMIC DNA]</scope>
    <source>
        <strain evidence="2 3">VanAntwerpen02</strain>
    </source>
</reference>
<evidence type="ECO:0008006" key="4">
    <source>
        <dbReference type="Google" id="ProtNLM"/>
    </source>
</evidence>
<evidence type="ECO:0000256" key="1">
    <source>
        <dbReference type="SAM" id="MobiDB-lite"/>
    </source>
</evidence>
<organism evidence="2 3">
    <name type="scientific">Peribacillus simplex</name>
    <dbReference type="NCBI Taxonomy" id="1478"/>
    <lineage>
        <taxon>Bacteria</taxon>
        <taxon>Bacillati</taxon>
        <taxon>Bacillota</taxon>
        <taxon>Bacilli</taxon>
        <taxon>Bacillales</taxon>
        <taxon>Bacillaceae</taxon>
        <taxon>Peribacillus</taxon>
    </lineage>
</organism>
<evidence type="ECO:0000313" key="3">
    <source>
        <dbReference type="Proteomes" id="UP000064189"/>
    </source>
</evidence>
<evidence type="ECO:0000313" key="2">
    <source>
        <dbReference type="EMBL" id="KWW17542.1"/>
    </source>
</evidence>
<dbReference type="Gene3D" id="3.30.460.10">
    <property type="entry name" value="Beta Polymerase, domain 2"/>
    <property type="match status" value="1"/>
</dbReference>
<dbReference type="InterPro" id="IPR007344">
    <property type="entry name" value="GrpB/CoaE"/>
</dbReference>
<name>A0A109MWZ3_9BACI</name>
<dbReference type="PANTHER" id="PTHR34822">
    <property type="entry name" value="GRPB DOMAIN PROTEIN (AFU_ORTHOLOGUE AFUA_1G01530)"/>
    <property type="match status" value="1"/>
</dbReference>
<dbReference type="AlphaFoldDB" id="A0A109MWZ3"/>
<gene>
    <name evidence="2" type="ORF">AS888_21190</name>
</gene>
<accession>A0A109MWZ3</accession>
<dbReference type="Proteomes" id="UP000064189">
    <property type="component" value="Unassembled WGS sequence"/>
</dbReference>
<feature type="region of interest" description="Disordered" evidence="1">
    <location>
        <begin position="167"/>
        <end position="186"/>
    </location>
</feature>
<proteinExistence type="predicted"/>
<dbReference type="InterPro" id="IPR043519">
    <property type="entry name" value="NT_sf"/>
</dbReference>
<dbReference type="EMBL" id="LNNH01000027">
    <property type="protein sequence ID" value="KWW17542.1"/>
    <property type="molecule type" value="Genomic_DNA"/>
</dbReference>